<keyword evidence="3" id="KW-1185">Reference proteome</keyword>
<gene>
    <name evidence="2" type="ORF">H5410_030771</name>
</gene>
<sequence length="119" mass="13049">MGSISTYVAIWCCLTSNVIVPIIVQTARFTSKDTTTVSAKIRLTETDITKHGIKKRLTLFLHSSDGEANNYKGVGFARAGGGGVLSLHVHYPIQSARGQELVPDGRFIVFMMRPRETLP</sequence>
<accession>A0A9J5YGN4</accession>
<organism evidence="2 3">
    <name type="scientific">Solanum commersonii</name>
    <name type="common">Commerson's wild potato</name>
    <name type="synonym">Commerson's nightshade</name>
    <dbReference type="NCBI Taxonomy" id="4109"/>
    <lineage>
        <taxon>Eukaryota</taxon>
        <taxon>Viridiplantae</taxon>
        <taxon>Streptophyta</taxon>
        <taxon>Embryophyta</taxon>
        <taxon>Tracheophyta</taxon>
        <taxon>Spermatophyta</taxon>
        <taxon>Magnoliopsida</taxon>
        <taxon>eudicotyledons</taxon>
        <taxon>Gunneridae</taxon>
        <taxon>Pentapetalae</taxon>
        <taxon>asterids</taxon>
        <taxon>lamiids</taxon>
        <taxon>Solanales</taxon>
        <taxon>Solanaceae</taxon>
        <taxon>Solanoideae</taxon>
        <taxon>Solaneae</taxon>
        <taxon>Solanum</taxon>
    </lineage>
</organism>
<dbReference type="Proteomes" id="UP000824120">
    <property type="component" value="Chromosome 6"/>
</dbReference>
<name>A0A9J5YGN4_SOLCO</name>
<proteinExistence type="predicted"/>
<keyword evidence="1" id="KW-0472">Membrane</keyword>
<keyword evidence="1" id="KW-1133">Transmembrane helix</keyword>
<dbReference type="AlphaFoldDB" id="A0A9J5YGN4"/>
<evidence type="ECO:0000313" key="2">
    <source>
        <dbReference type="EMBL" id="KAG5599401.1"/>
    </source>
</evidence>
<dbReference type="EMBL" id="JACXVP010000006">
    <property type="protein sequence ID" value="KAG5599401.1"/>
    <property type="molecule type" value="Genomic_DNA"/>
</dbReference>
<reference evidence="2 3" key="1">
    <citation type="submission" date="2020-09" db="EMBL/GenBank/DDBJ databases">
        <title>De no assembly of potato wild relative species, Solanum commersonii.</title>
        <authorList>
            <person name="Cho K."/>
        </authorList>
    </citation>
    <scope>NUCLEOTIDE SEQUENCE [LARGE SCALE GENOMIC DNA]</scope>
    <source>
        <strain evidence="2">LZ3.2</strain>
        <tissue evidence="2">Leaf</tissue>
    </source>
</reference>
<protein>
    <submittedName>
        <fullName evidence="2">Uncharacterized protein</fullName>
    </submittedName>
</protein>
<evidence type="ECO:0000256" key="1">
    <source>
        <dbReference type="SAM" id="Phobius"/>
    </source>
</evidence>
<feature type="transmembrane region" description="Helical" evidence="1">
    <location>
        <begin position="6"/>
        <end position="24"/>
    </location>
</feature>
<keyword evidence="1" id="KW-0812">Transmembrane</keyword>
<evidence type="ECO:0000313" key="3">
    <source>
        <dbReference type="Proteomes" id="UP000824120"/>
    </source>
</evidence>
<comment type="caution">
    <text evidence="2">The sequence shown here is derived from an EMBL/GenBank/DDBJ whole genome shotgun (WGS) entry which is preliminary data.</text>
</comment>